<organism evidence="9 10">
    <name type="scientific">Enterospora canceri</name>
    <dbReference type="NCBI Taxonomy" id="1081671"/>
    <lineage>
        <taxon>Eukaryota</taxon>
        <taxon>Fungi</taxon>
        <taxon>Fungi incertae sedis</taxon>
        <taxon>Microsporidia</taxon>
        <taxon>Enterocytozoonidae</taxon>
        <taxon>Enterospora</taxon>
    </lineage>
</organism>
<sequence length="382" mass="43636">MEEKFKRILEYVKIVDCCAIASNDIKNDMKTCSGHILKLSRIPGVCDLNKVYSGFRIEMEKDDLSRIDPNQKLILLTERGMMLSKRYYVFRIELILQFDYFTYDELFKVFLPENARVGAYEVVGDVIHLNLNEEQAKYKEIIGFILHNKTGKTVVNKTGKIDNVYRNYELEVLQGDDRDAMETIVLENGIKMVVDLKSVYWCSRLQGERSKLISEILQGGSNQIICDCFCGVGPHALPLAKAGCVVYANDLNSAAISCLKKSAKLNQIACTEMNESDLNTVHSSRIFISNQDASLYLSQLTDIPIDHFIFNLPEYSLEYVKHLRQFSHQFTLHAYFFVRKNENSIDLVRIKTGVSNPTVTFVRDVSPSKSVYKLTATRNDLV</sequence>
<evidence type="ECO:0000256" key="1">
    <source>
        <dbReference type="ARBA" id="ARBA00009775"/>
    </source>
</evidence>
<comment type="catalytic activity">
    <reaction evidence="7">
        <text>guanosine(37) in tRNA + S-adenosyl-L-methionine = N(1)-methylguanosine(37) in tRNA + S-adenosyl-L-homocysteine + H(+)</text>
        <dbReference type="Rhea" id="RHEA:36899"/>
        <dbReference type="Rhea" id="RHEA-COMP:10145"/>
        <dbReference type="Rhea" id="RHEA-COMP:10147"/>
        <dbReference type="ChEBI" id="CHEBI:15378"/>
        <dbReference type="ChEBI" id="CHEBI:57856"/>
        <dbReference type="ChEBI" id="CHEBI:59789"/>
        <dbReference type="ChEBI" id="CHEBI:73542"/>
        <dbReference type="ChEBI" id="CHEBI:74269"/>
        <dbReference type="EC" id="2.1.1.228"/>
    </reaction>
</comment>
<name>A0A1Y1S625_9MICR</name>
<dbReference type="PANTHER" id="PTHR23245">
    <property type="entry name" value="TRNA METHYLTRANSFERASE"/>
    <property type="match status" value="1"/>
</dbReference>
<feature type="domain" description="SAM-dependent methyltransferase TRM5/TYW2-type" evidence="8">
    <location>
        <begin position="120"/>
        <end position="380"/>
    </location>
</feature>
<protein>
    <submittedName>
        <fullName evidence="9">TRM5</fullName>
    </submittedName>
</protein>
<evidence type="ECO:0000256" key="6">
    <source>
        <dbReference type="ARBA" id="ARBA00022694"/>
    </source>
</evidence>
<dbReference type="GO" id="GO:0002939">
    <property type="term" value="P:tRNA N1-guanine methylation"/>
    <property type="evidence" value="ECO:0007669"/>
    <property type="project" value="TreeGrafter"/>
</dbReference>
<gene>
    <name evidence="9" type="primary">TRM5</name>
    <name evidence="9" type="ORF">ECANGB1_1415</name>
</gene>
<proteinExistence type="inferred from homology"/>
<dbReference type="Gene3D" id="3.30.300.110">
    <property type="entry name" value="Met-10+ protein-like domains"/>
    <property type="match status" value="1"/>
</dbReference>
<dbReference type="InterPro" id="IPR030382">
    <property type="entry name" value="MeTrfase_TRM5/TYW2"/>
</dbReference>
<dbReference type="Pfam" id="PF02475">
    <property type="entry name" value="TRM5-TYW2_MTfase"/>
    <property type="match status" value="1"/>
</dbReference>
<keyword evidence="6" id="KW-0819">tRNA processing</keyword>
<evidence type="ECO:0000256" key="3">
    <source>
        <dbReference type="ARBA" id="ARBA00022603"/>
    </source>
</evidence>
<dbReference type="GO" id="GO:0005739">
    <property type="term" value="C:mitochondrion"/>
    <property type="evidence" value="ECO:0007669"/>
    <property type="project" value="GOC"/>
</dbReference>
<dbReference type="CDD" id="cd02440">
    <property type="entry name" value="AdoMet_MTases"/>
    <property type="match status" value="1"/>
</dbReference>
<keyword evidence="4" id="KW-0808">Transferase</keyword>
<dbReference type="GO" id="GO:0052906">
    <property type="term" value="F:tRNA (guanine(37)-N1)-methyltransferase activity"/>
    <property type="evidence" value="ECO:0007669"/>
    <property type="project" value="UniProtKB-EC"/>
</dbReference>
<dbReference type="EMBL" id="LWDP01000041">
    <property type="protein sequence ID" value="ORD93891.1"/>
    <property type="molecule type" value="Genomic_DNA"/>
</dbReference>
<dbReference type="Gene3D" id="3.40.50.150">
    <property type="entry name" value="Vaccinia Virus protein VP39"/>
    <property type="match status" value="1"/>
</dbReference>
<dbReference type="Proteomes" id="UP000192639">
    <property type="component" value="Unassembled WGS sequence"/>
</dbReference>
<comment type="similarity">
    <text evidence="1">Belongs to the class I-like SAM-binding methyltransferase superfamily. TRM5/TYW2 family.</text>
</comment>
<keyword evidence="10" id="KW-1185">Reference proteome</keyword>
<evidence type="ECO:0000259" key="8">
    <source>
        <dbReference type="PROSITE" id="PS51684"/>
    </source>
</evidence>
<evidence type="ECO:0000313" key="10">
    <source>
        <dbReference type="Proteomes" id="UP000192639"/>
    </source>
</evidence>
<dbReference type="PANTHER" id="PTHR23245:SF43">
    <property type="entry name" value="TRNA (GUANINE(37)-N1)-METHYLTRANSFERASE 2"/>
    <property type="match status" value="1"/>
</dbReference>
<accession>A0A1Y1S625</accession>
<dbReference type="InterPro" id="IPR029063">
    <property type="entry name" value="SAM-dependent_MTases_sf"/>
</dbReference>
<dbReference type="VEuPathDB" id="MicrosporidiaDB:ECANGB1_1415"/>
<evidence type="ECO:0000256" key="4">
    <source>
        <dbReference type="ARBA" id="ARBA00022679"/>
    </source>
</evidence>
<dbReference type="SUPFAM" id="SSF53335">
    <property type="entry name" value="S-adenosyl-L-methionine-dependent methyltransferases"/>
    <property type="match status" value="1"/>
</dbReference>
<dbReference type="InterPro" id="IPR056743">
    <property type="entry name" value="TRM5-TYW2-like_MTfase"/>
</dbReference>
<evidence type="ECO:0000256" key="7">
    <source>
        <dbReference type="ARBA" id="ARBA00047783"/>
    </source>
</evidence>
<dbReference type="Pfam" id="PF25133">
    <property type="entry name" value="TYW2_N_2"/>
    <property type="match status" value="1"/>
</dbReference>
<evidence type="ECO:0000256" key="2">
    <source>
        <dbReference type="ARBA" id="ARBA00022490"/>
    </source>
</evidence>
<keyword evidence="2" id="KW-0963">Cytoplasm</keyword>
<evidence type="ECO:0000256" key="5">
    <source>
        <dbReference type="ARBA" id="ARBA00022691"/>
    </source>
</evidence>
<dbReference type="FunFam" id="3.30.300.110:FF:000001">
    <property type="entry name" value="tRNA (guanine(37)-N1)-methyltransferase"/>
    <property type="match status" value="1"/>
</dbReference>
<comment type="caution">
    <text evidence="9">The sequence shown here is derived from an EMBL/GenBank/DDBJ whole genome shotgun (WGS) entry which is preliminary data.</text>
</comment>
<dbReference type="GO" id="GO:0070901">
    <property type="term" value="P:mitochondrial tRNA methylation"/>
    <property type="evidence" value="ECO:0007669"/>
    <property type="project" value="UniProtKB-ARBA"/>
</dbReference>
<reference evidence="9 10" key="1">
    <citation type="journal article" date="2017" name="Environ. Microbiol.">
        <title>Decay of the glycolytic pathway and adaptation to intranuclear parasitism within Enterocytozoonidae microsporidia.</title>
        <authorList>
            <person name="Wiredu Boakye D."/>
            <person name="Jaroenlak P."/>
            <person name="Prachumwat A."/>
            <person name="Williams T.A."/>
            <person name="Bateman K.S."/>
            <person name="Itsathitphaisarn O."/>
            <person name="Sritunyalucksana K."/>
            <person name="Paszkiewicz K.H."/>
            <person name="Moore K.A."/>
            <person name="Stentiford G.D."/>
            <person name="Williams B.A."/>
        </authorList>
    </citation>
    <scope>NUCLEOTIDE SEQUENCE [LARGE SCALE GENOMIC DNA]</scope>
    <source>
        <strain evidence="9 10">GB1</strain>
    </source>
</reference>
<keyword evidence="5" id="KW-0949">S-adenosyl-L-methionine</keyword>
<dbReference type="PROSITE" id="PS51684">
    <property type="entry name" value="SAM_MT_TRM5_TYW2"/>
    <property type="match status" value="1"/>
</dbReference>
<dbReference type="OrthoDB" id="408788at2759"/>
<dbReference type="AlphaFoldDB" id="A0A1Y1S625"/>
<keyword evidence="3" id="KW-0489">Methyltransferase</keyword>
<evidence type="ECO:0000313" key="9">
    <source>
        <dbReference type="EMBL" id="ORD93891.1"/>
    </source>
</evidence>
<dbReference type="InterPro" id="IPR056744">
    <property type="entry name" value="TRM5/TYW2-like_N"/>
</dbReference>